<protein>
    <submittedName>
        <fullName evidence="2">Uncharacterized protein</fullName>
    </submittedName>
</protein>
<comment type="caution">
    <text evidence="2">The sequence shown here is derived from an EMBL/GenBank/DDBJ whole genome shotgun (WGS) entry which is preliminary data.</text>
</comment>
<accession>A0A9P8WCP9</accession>
<feature type="region of interest" description="Disordered" evidence="1">
    <location>
        <begin position="334"/>
        <end position="377"/>
    </location>
</feature>
<feature type="region of interest" description="Disordered" evidence="1">
    <location>
        <begin position="266"/>
        <end position="293"/>
    </location>
</feature>
<feature type="compositionally biased region" description="Polar residues" evidence="1">
    <location>
        <begin position="365"/>
        <end position="377"/>
    </location>
</feature>
<dbReference type="AlphaFoldDB" id="A0A9P8WCP9"/>
<organism evidence="2 3">
    <name type="scientific">Thelonectria olida</name>
    <dbReference type="NCBI Taxonomy" id="1576542"/>
    <lineage>
        <taxon>Eukaryota</taxon>
        <taxon>Fungi</taxon>
        <taxon>Dikarya</taxon>
        <taxon>Ascomycota</taxon>
        <taxon>Pezizomycotina</taxon>
        <taxon>Sordariomycetes</taxon>
        <taxon>Hypocreomycetidae</taxon>
        <taxon>Hypocreales</taxon>
        <taxon>Nectriaceae</taxon>
        <taxon>Thelonectria</taxon>
    </lineage>
</organism>
<feature type="compositionally biased region" description="Polar residues" evidence="1">
    <location>
        <begin position="278"/>
        <end position="293"/>
    </location>
</feature>
<gene>
    <name evidence="2" type="ORF">B0T10DRAFT_545129</name>
</gene>
<keyword evidence="3" id="KW-1185">Reference proteome</keyword>
<proteinExistence type="predicted"/>
<dbReference type="EMBL" id="JAGPYM010000004">
    <property type="protein sequence ID" value="KAH6895444.1"/>
    <property type="molecule type" value="Genomic_DNA"/>
</dbReference>
<evidence type="ECO:0000313" key="3">
    <source>
        <dbReference type="Proteomes" id="UP000777438"/>
    </source>
</evidence>
<name>A0A9P8WCP9_9HYPO</name>
<evidence type="ECO:0000256" key="1">
    <source>
        <dbReference type="SAM" id="MobiDB-lite"/>
    </source>
</evidence>
<sequence>MCQDFSLRDPSGYSSPNNISVEHCACLRHPNNIPTNTNQKSSNTRCVYLPTSPTTCHQVWTRQLSPQFQLVRYTDGLQPLPANVHNLGTLNHAKQNVMNLRLRLCANREVLDLQNEKGTLSCSCYEVAPVVYVPNNVWLGQSFEMASRDKMENTADSVDAKEPVIHHFPHSNNACLKTKKTWLFARPKRAGPLAIRLVHLNLHSCCPLDQQGTQRKIHRDPVTIPSPKELTSISCRLALHIPHHHAPSPRLAALIRRHCTLPPAVGLPPDLTPGPSPNWDSTARSSDGWTHRQAQSISSISWAWKRGDEKKASSSPPNPRQMTSLTYVPRTKYRTQRHVKHASSLTPPRPPLGRPTASANGVCESPSSVSPGSPIQGQCQHAARGGHLNTHVPEQVGRVASAGQRLQGSPNVRAVATTNNLARARPIDGGLGFFAMPKLGIDVTRLSAKKCHPGFIDIHNTAL</sequence>
<evidence type="ECO:0000313" key="2">
    <source>
        <dbReference type="EMBL" id="KAH6895444.1"/>
    </source>
</evidence>
<reference evidence="2 3" key="1">
    <citation type="journal article" date="2021" name="Nat. Commun.">
        <title>Genetic determinants of endophytism in the Arabidopsis root mycobiome.</title>
        <authorList>
            <person name="Mesny F."/>
            <person name="Miyauchi S."/>
            <person name="Thiergart T."/>
            <person name="Pickel B."/>
            <person name="Atanasova L."/>
            <person name="Karlsson M."/>
            <person name="Huettel B."/>
            <person name="Barry K.W."/>
            <person name="Haridas S."/>
            <person name="Chen C."/>
            <person name="Bauer D."/>
            <person name="Andreopoulos W."/>
            <person name="Pangilinan J."/>
            <person name="LaButti K."/>
            <person name="Riley R."/>
            <person name="Lipzen A."/>
            <person name="Clum A."/>
            <person name="Drula E."/>
            <person name="Henrissat B."/>
            <person name="Kohler A."/>
            <person name="Grigoriev I.V."/>
            <person name="Martin F.M."/>
            <person name="Hacquard S."/>
        </authorList>
    </citation>
    <scope>NUCLEOTIDE SEQUENCE [LARGE SCALE GENOMIC DNA]</scope>
    <source>
        <strain evidence="2 3">MPI-CAGE-CH-0241</strain>
    </source>
</reference>
<dbReference type="Proteomes" id="UP000777438">
    <property type="component" value="Unassembled WGS sequence"/>
</dbReference>